<dbReference type="PANTHER" id="PTHR13932:SF5">
    <property type="entry name" value="RADICAL S-ADENOSYL METHIONINE DOMAIN-CONTAINING PROTEIN 1, MITOCHONDRIAL"/>
    <property type="match status" value="1"/>
</dbReference>
<accession>A0A379MQN4</accession>
<organism evidence="4 5">
    <name type="scientific">Rikenella microfusus</name>
    <dbReference type="NCBI Taxonomy" id="28139"/>
    <lineage>
        <taxon>Bacteria</taxon>
        <taxon>Pseudomonadati</taxon>
        <taxon>Bacteroidota</taxon>
        <taxon>Bacteroidia</taxon>
        <taxon>Bacteroidales</taxon>
        <taxon>Rikenellaceae</taxon>
        <taxon>Rikenella</taxon>
    </lineage>
</organism>
<evidence type="ECO:0000256" key="2">
    <source>
        <dbReference type="RuleBase" id="RU364116"/>
    </source>
</evidence>
<keyword evidence="2" id="KW-0143">Chaperone</keyword>
<comment type="similarity">
    <text evidence="1">Belongs to the anaerobic coproporphyrinogen-III oxidase family. HemW subfamily.</text>
</comment>
<name>A0A379MQN4_9BACT</name>
<dbReference type="CDD" id="cd01335">
    <property type="entry name" value="Radical_SAM"/>
    <property type="match status" value="1"/>
</dbReference>
<keyword evidence="2" id="KW-0408">Iron</keyword>
<keyword evidence="4" id="KW-0560">Oxidoreductase</keyword>
<dbReference type="SFLD" id="SFLDG01082">
    <property type="entry name" value="B12-binding_domain_containing"/>
    <property type="match status" value="1"/>
</dbReference>
<comment type="function">
    <text evidence="2">Probably acts as a heme chaperone, transferring heme to an unknown acceptor. Binds one molecule of heme per monomer, possibly covalently. Binds 1 [4Fe-4S] cluster. The cluster is coordinated with 3 cysteines and an exchangeable S-adenosyl-L-methionine.</text>
</comment>
<dbReference type="STRING" id="880526.GCA_000427365_01188"/>
<feature type="domain" description="Radical SAM core" evidence="3">
    <location>
        <begin position="1"/>
        <end position="227"/>
    </location>
</feature>
<dbReference type="InterPro" id="IPR058240">
    <property type="entry name" value="rSAM_sf"/>
</dbReference>
<dbReference type="PROSITE" id="PS51918">
    <property type="entry name" value="RADICAL_SAM"/>
    <property type="match status" value="1"/>
</dbReference>
<keyword evidence="2" id="KW-0411">Iron-sulfur</keyword>
<dbReference type="GO" id="GO:0006779">
    <property type="term" value="P:porphyrin-containing compound biosynthetic process"/>
    <property type="evidence" value="ECO:0007669"/>
    <property type="project" value="InterPro"/>
</dbReference>
<dbReference type="SFLD" id="SFLDG01065">
    <property type="entry name" value="anaerobic_coproporphyrinogen-I"/>
    <property type="match status" value="1"/>
</dbReference>
<dbReference type="AlphaFoldDB" id="A0A379MQN4"/>
<proteinExistence type="inferred from homology"/>
<dbReference type="Pfam" id="PF04055">
    <property type="entry name" value="Radical_SAM"/>
    <property type="match status" value="1"/>
</dbReference>
<dbReference type="InterPro" id="IPR034505">
    <property type="entry name" value="Coproporphyrinogen-III_oxidase"/>
</dbReference>
<dbReference type="SMART" id="SM00729">
    <property type="entry name" value="Elp3"/>
    <property type="match status" value="1"/>
</dbReference>
<comment type="subcellular location">
    <subcellularLocation>
        <location evidence="2">Cytoplasm</location>
    </subcellularLocation>
</comment>
<dbReference type="GO" id="GO:0051539">
    <property type="term" value="F:4 iron, 4 sulfur cluster binding"/>
    <property type="evidence" value="ECO:0007669"/>
    <property type="project" value="UniProtKB-UniRule"/>
</dbReference>
<dbReference type="SFLD" id="SFLDF00288">
    <property type="entry name" value="HemN-like__clustered_with_nucl"/>
    <property type="match status" value="1"/>
</dbReference>
<dbReference type="RefSeq" id="WP_027290908.1">
    <property type="nucleotide sequence ID" value="NZ_CALVFX010000005.1"/>
</dbReference>
<keyword evidence="2" id="KW-0479">Metal-binding</keyword>
<dbReference type="Gene3D" id="3.30.750.200">
    <property type="match status" value="1"/>
</dbReference>
<dbReference type="SFLD" id="SFLDS00029">
    <property type="entry name" value="Radical_SAM"/>
    <property type="match status" value="1"/>
</dbReference>
<dbReference type="OrthoDB" id="9808022at2"/>
<dbReference type="InterPro" id="IPR007197">
    <property type="entry name" value="rSAM"/>
</dbReference>
<evidence type="ECO:0000313" key="5">
    <source>
        <dbReference type="Proteomes" id="UP000255233"/>
    </source>
</evidence>
<dbReference type="GO" id="GO:0004109">
    <property type="term" value="F:coproporphyrinogen oxidase activity"/>
    <property type="evidence" value="ECO:0007669"/>
    <property type="project" value="InterPro"/>
</dbReference>
<protein>
    <recommendedName>
        <fullName evidence="2">Heme chaperone HemW</fullName>
    </recommendedName>
</protein>
<keyword evidence="2" id="KW-0349">Heme</keyword>
<keyword evidence="2" id="KW-0963">Cytoplasm</keyword>
<keyword evidence="2" id="KW-0004">4Fe-4S</keyword>
<gene>
    <name evidence="4" type="primary">hemN</name>
    <name evidence="4" type="ORF">NCTC11190_00254</name>
</gene>
<evidence type="ECO:0000259" key="3">
    <source>
        <dbReference type="PROSITE" id="PS51918"/>
    </source>
</evidence>
<evidence type="ECO:0000256" key="1">
    <source>
        <dbReference type="ARBA" id="ARBA00006100"/>
    </source>
</evidence>
<dbReference type="EMBL" id="UGVL01000001">
    <property type="protein sequence ID" value="SUE33059.1"/>
    <property type="molecule type" value="Genomic_DNA"/>
</dbReference>
<dbReference type="SUPFAM" id="SSF102114">
    <property type="entry name" value="Radical SAM enzymes"/>
    <property type="match status" value="1"/>
</dbReference>
<keyword evidence="5" id="KW-1185">Reference proteome</keyword>
<dbReference type="NCBIfam" id="TIGR00539">
    <property type="entry name" value="hemN_rel"/>
    <property type="match status" value="1"/>
</dbReference>
<dbReference type="InterPro" id="IPR006638">
    <property type="entry name" value="Elp3/MiaA/NifB-like_rSAM"/>
</dbReference>
<dbReference type="GO" id="GO:0005737">
    <property type="term" value="C:cytoplasm"/>
    <property type="evidence" value="ECO:0007669"/>
    <property type="project" value="UniProtKB-SubCell"/>
</dbReference>
<dbReference type="InterPro" id="IPR004559">
    <property type="entry name" value="HemW-like"/>
</dbReference>
<dbReference type="Proteomes" id="UP000255233">
    <property type="component" value="Unassembled WGS sequence"/>
</dbReference>
<dbReference type="PANTHER" id="PTHR13932">
    <property type="entry name" value="COPROPORPHYRINIGEN III OXIDASE"/>
    <property type="match status" value="1"/>
</dbReference>
<dbReference type="SFLD" id="SFLDF00562">
    <property type="entry name" value="HemN-like__clustered_with_heat"/>
    <property type="match status" value="1"/>
</dbReference>
<dbReference type="InterPro" id="IPR010723">
    <property type="entry name" value="HemN_C"/>
</dbReference>
<reference evidence="4 5" key="1">
    <citation type="submission" date="2018-06" db="EMBL/GenBank/DDBJ databases">
        <authorList>
            <consortium name="Pathogen Informatics"/>
            <person name="Doyle S."/>
        </authorList>
    </citation>
    <scope>NUCLEOTIDE SEQUENCE [LARGE SCALE GENOMIC DNA]</scope>
    <source>
        <strain evidence="4 5">NCTC11190</strain>
    </source>
</reference>
<dbReference type="GO" id="GO:0046872">
    <property type="term" value="F:metal ion binding"/>
    <property type="evidence" value="ECO:0007669"/>
    <property type="project" value="UniProtKB-UniRule"/>
</dbReference>
<dbReference type="Pfam" id="PF06969">
    <property type="entry name" value="HemN_C"/>
    <property type="match status" value="1"/>
</dbReference>
<evidence type="ECO:0000313" key="4">
    <source>
        <dbReference type="EMBL" id="SUE33059.1"/>
    </source>
</evidence>
<sequence length="366" mass="41545">MSGIYIHIPFCRQICRYCDFHHVASLARKDGMLDAIGREIDRRRAEIGCGSVKTLYFGGGTPSVCTPEEIGRFVRQVRERWRADTFEEVTLEANPDDLTPAYLDGLREAGIDRLSIGIQSFCDDHLRRMNRRHDARRAIEAVREAQAAGFGNITIDLIYGLPRMTAREWQYSLDRAVELDVQHLSAYHLTIEPRTFFGRQGLQPVDESVSEEQFRILRETLSAAGFEHYEVSNFARPGFRARHNSSYWHGEPYLGAGPSAHSYDGARCRRWNVADNRRYLAGEPPGEERLTDTDLLNEYLMTRLRTAEGISTDFIAARFGAEQAERIAARCGDFAAEGDMFRTAEGFAIPAERFLVSDFLIAELFG</sequence>
<keyword evidence="2" id="KW-0949">S-adenosyl-L-methionine</keyword>